<dbReference type="Pfam" id="PF26325">
    <property type="entry name" value="YhjD"/>
    <property type="match status" value="1"/>
</dbReference>
<organism evidence="1 2">
    <name type="scientific">Paenibacillus vulneris</name>
    <dbReference type="NCBI Taxonomy" id="1133364"/>
    <lineage>
        <taxon>Bacteria</taxon>
        <taxon>Bacillati</taxon>
        <taxon>Bacillota</taxon>
        <taxon>Bacilli</taxon>
        <taxon>Bacillales</taxon>
        <taxon>Paenibacillaceae</taxon>
        <taxon>Paenibacillus</taxon>
    </lineage>
</organism>
<dbReference type="InterPro" id="IPR058600">
    <property type="entry name" value="YhjD-like"/>
</dbReference>
<name>A0ABW3UNT8_9BACL</name>
<reference evidence="2" key="1">
    <citation type="journal article" date="2019" name="Int. J. Syst. Evol. Microbiol.">
        <title>The Global Catalogue of Microorganisms (GCM) 10K type strain sequencing project: providing services to taxonomists for standard genome sequencing and annotation.</title>
        <authorList>
            <consortium name="The Broad Institute Genomics Platform"/>
            <consortium name="The Broad Institute Genome Sequencing Center for Infectious Disease"/>
            <person name="Wu L."/>
            <person name="Ma J."/>
        </authorList>
    </citation>
    <scope>NUCLEOTIDE SEQUENCE [LARGE SCALE GENOMIC DNA]</scope>
    <source>
        <strain evidence="2">CCUG 53270</strain>
    </source>
</reference>
<dbReference type="RefSeq" id="WP_079909572.1">
    <property type="nucleotide sequence ID" value="NZ_BAABJG010000015.1"/>
</dbReference>
<accession>A0ABW3UNT8</accession>
<dbReference type="EMBL" id="JBHTLU010000031">
    <property type="protein sequence ID" value="MFD1222627.1"/>
    <property type="molecule type" value="Genomic_DNA"/>
</dbReference>
<sequence length="136" mass="15719">MEPSAHELQLMRDYILLPIAITIINTNRIEMEASTATLRKLYSDTAMIMISRMREELSAVRRELQERDILIKDSEEYQEGDCSYYPYALRGHKGQLAMNREVIRTSVVACIHQNIAEVVHMVALQQTLDAFKINAY</sequence>
<dbReference type="Proteomes" id="UP001597180">
    <property type="component" value="Unassembled WGS sequence"/>
</dbReference>
<evidence type="ECO:0000313" key="2">
    <source>
        <dbReference type="Proteomes" id="UP001597180"/>
    </source>
</evidence>
<gene>
    <name evidence="1" type="ORF">ACFQ4B_21140</name>
</gene>
<protein>
    <submittedName>
        <fullName evidence="1">Uncharacterized protein</fullName>
    </submittedName>
</protein>
<comment type="caution">
    <text evidence="1">The sequence shown here is derived from an EMBL/GenBank/DDBJ whole genome shotgun (WGS) entry which is preliminary data.</text>
</comment>
<evidence type="ECO:0000313" key="1">
    <source>
        <dbReference type="EMBL" id="MFD1222627.1"/>
    </source>
</evidence>
<keyword evidence="2" id="KW-1185">Reference proteome</keyword>
<proteinExistence type="predicted"/>